<dbReference type="EMBL" id="CP002394">
    <property type="protein sequence ID" value="ADU29204.1"/>
    <property type="molecule type" value="Genomic_DNA"/>
</dbReference>
<feature type="transmembrane region" description="Helical" evidence="1">
    <location>
        <begin position="33"/>
        <end position="52"/>
    </location>
</feature>
<dbReference type="Proteomes" id="UP000001401">
    <property type="component" value="Chromosome"/>
</dbReference>
<sequence length="63" mass="7434" precursor="true">MNKNLFLLPILVGVIFFVLAVILFTFIESPFPYFAGLFVAFIVFEITFFYRFTKNKNETRSKL</sequence>
<reference evidence="2 3" key="1">
    <citation type="submission" date="2010-12" db="EMBL/GenBank/DDBJ databases">
        <title>Complete sequence of Bacillus cellulosilyticus DSM 2522.</title>
        <authorList>
            <consortium name="US DOE Joint Genome Institute"/>
            <person name="Lucas S."/>
            <person name="Copeland A."/>
            <person name="Lapidus A."/>
            <person name="Cheng J.-F."/>
            <person name="Bruce D."/>
            <person name="Goodwin L."/>
            <person name="Pitluck S."/>
            <person name="Chertkov O."/>
            <person name="Detter J.C."/>
            <person name="Han C."/>
            <person name="Tapia R."/>
            <person name="Land M."/>
            <person name="Hauser L."/>
            <person name="Jeffries C."/>
            <person name="Kyrpides N."/>
            <person name="Ivanova N."/>
            <person name="Mikhailova N."/>
            <person name="Brumm P."/>
            <person name="Mead D."/>
            <person name="Woyke T."/>
        </authorList>
    </citation>
    <scope>NUCLEOTIDE SEQUENCE [LARGE SCALE GENOMIC DNA]</scope>
    <source>
        <strain evidence="3">ATCC 21833 / DSM 2522 / FERM P-1141 / JCM 9156 / N-4</strain>
    </source>
</reference>
<keyword evidence="1" id="KW-1133">Transmembrane helix</keyword>
<evidence type="ECO:0000313" key="3">
    <source>
        <dbReference type="Proteomes" id="UP000001401"/>
    </source>
</evidence>
<keyword evidence="1" id="KW-0472">Membrane</keyword>
<dbReference type="HOGENOM" id="CLU_207649_0_0_9"/>
<evidence type="ECO:0000313" key="2">
    <source>
        <dbReference type="EMBL" id="ADU29204.1"/>
    </source>
</evidence>
<proteinExistence type="predicted"/>
<dbReference type="AlphaFoldDB" id="E6U1F7"/>
<keyword evidence="1" id="KW-0812">Transmembrane</keyword>
<protein>
    <submittedName>
        <fullName evidence="2">Uncharacterized protein</fullName>
    </submittedName>
</protein>
<dbReference type="KEGG" id="bco:Bcell_0928"/>
<feature type="transmembrane region" description="Helical" evidence="1">
    <location>
        <begin position="7"/>
        <end position="27"/>
    </location>
</feature>
<accession>E6U1F7</accession>
<gene>
    <name evidence="2" type="ordered locus">Bcell_0928</name>
</gene>
<name>E6U1F7_EVAC2</name>
<organism evidence="2 3">
    <name type="scientific">Evansella cellulosilytica (strain ATCC 21833 / DSM 2522 / FERM P-1141 / JCM 9156 / N-4)</name>
    <name type="common">Bacillus cellulosilyticus</name>
    <dbReference type="NCBI Taxonomy" id="649639"/>
    <lineage>
        <taxon>Bacteria</taxon>
        <taxon>Bacillati</taxon>
        <taxon>Bacillota</taxon>
        <taxon>Bacilli</taxon>
        <taxon>Bacillales</taxon>
        <taxon>Bacillaceae</taxon>
        <taxon>Evansella</taxon>
    </lineage>
</organism>
<evidence type="ECO:0000256" key="1">
    <source>
        <dbReference type="SAM" id="Phobius"/>
    </source>
</evidence>
<dbReference type="STRING" id="649639.Bcell_0928"/>
<keyword evidence="3" id="KW-1185">Reference proteome</keyword>